<dbReference type="Proteomes" id="UP000824469">
    <property type="component" value="Unassembled WGS sequence"/>
</dbReference>
<proteinExistence type="predicted"/>
<feature type="region of interest" description="Disordered" evidence="1">
    <location>
        <begin position="28"/>
        <end position="52"/>
    </location>
</feature>
<feature type="compositionally biased region" description="Basic and acidic residues" evidence="1">
    <location>
        <begin position="28"/>
        <end position="41"/>
    </location>
</feature>
<feature type="non-terminal residue" evidence="2">
    <location>
        <position position="1"/>
    </location>
</feature>
<sequence length="52" mass="5871">NCMRDLSDKKRDSESRKVNLKRVVIMAERGEASSRQGREGRQVPPQAAATQE</sequence>
<dbReference type="AlphaFoldDB" id="A0AA38GDS7"/>
<evidence type="ECO:0000313" key="3">
    <source>
        <dbReference type="Proteomes" id="UP000824469"/>
    </source>
</evidence>
<dbReference type="EMBL" id="JAHRHJ020000004">
    <property type="protein sequence ID" value="KAH9319814.1"/>
    <property type="molecule type" value="Genomic_DNA"/>
</dbReference>
<reference evidence="2 3" key="1">
    <citation type="journal article" date="2021" name="Nat. Plants">
        <title>The Taxus genome provides insights into paclitaxel biosynthesis.</title>
        <authorList>
            <person name="Xiong X."/>
            <person name="Gou J."/>
            <person name="Liao Q."/>
            <person name="Li Y."/>
            <person name="Zhou Q."/>
            <person name="Bi G."/>
            <person name="Li C."/>
            <person name="Du R."/>
            <person name="Wang X."/>
            <person name="Sun T."/>
            <person name="Guo L."/>
            <person name="Liang H."/>
            <person name="Lu P."/>
            <person name="Wu Y."/>
            <person name="Zhang Z."/>
            <person name="Ro D.K."/>
            <person name="Shang Y."/>
            <person name="Huang S."/>
            <person name="Yan J."/>
        </authorList>
    </citation>
    <scope>NUCLEOTIDE SEQUENCE [LARGE SCALE GENOMIC DNA]</scope>
    <source>
        <strain evidence="2">Ta-2019</strain>
    </source>
</reference>
<protein>
    <submittedName>
        <fullName evidence="2">Uncharacterized protein</fullName>
    </submittedName>
</protein>
<accession>A0AA38GDS7</accession>
<feature type="non-terminal residue" evidence="2">
    <location>
        <position position="52"/>
    </location>
</feature>
<gene>
    <name evidence="2" type="ORF">KI387_021583</name>
</gene>
<evidence type="ECO:0000313" key="2">
    <source>
        <dbReference type="EMBL" id="KAH9319814.1"/>
    </source>
</evidence>
<keyword evidence="3" id="KW-1185">Reference proteome</keyword>
<name>A0AA38GDS7_TAXCH</name>
<comment type="caution">
    <text evidence="2">The sequence shown here is derived from an EMBL/GenBank/DDBJ whole genome shotgun (WGS) entry which is preliminary data.</text>
</comment>
<organism evidence="2 3">
    <name type="scientific">Taxus chinensis</name>
    <name type="common">Chinese yew</name>
    <name type="synonym">Taxus wallichiana var. chinensis</name>
    <dbReference type="NCBI Taxonomy" id="29808"/>
    <lineage>
        <taxon>Eukaryota</taxon>
        <taxon>Viridiplantae</taxon>
        <taxon>Streptophyta</taxon>
        <taxon>Embryophyta</taxon>
        <taxon>Tracheophyta</taxon>
        <taxon>Spermatophyta</taxon>
        <taxon>Pinopsida</taxon>
        <taxon>Pinidae</taxon>
        <taxon>Conifers II</taxon>
        <taxon>Cupressales</taxon>
        <taxon>Taxaceae</taxon>
        <taxon>Taxus</taxon>
    </lineage>
</organism>
<evidence type="ECO:0000256" key="1">
    <source>
        <dbReference type="SAM" id="MobiDB-lite"/>
    </source>
</evidence>